<protein>
    <submittedName>
        <fullName evidence="1">25991_t:CDS:1</fullName>
    </submittedName>
</protein>
<accession>A0A9N9J7P1</accession>
<name>A0A9N9J7P1_9GLOM</name>
<keyword evidence="2" id="KW-1185">Reference proteome</keyword>
<feature type="non-terminal residue" evidence="1">
    <location>
        <position position="79"/>
    </location>
</feature>
<proteinExistence type="predicted"/>
<evidence type="ECO:0000313" key="1">
    <source>
        <dbReference type="EMBL" id="CAG8767609.1"/>
    </source>
</evidence>
<dbReference type="Proteomes" id="UP000789405">
    <property type="component" value="Unassembled WGS sequence"/>
</dbReference>
<dbReference type="AlphaFoldDB" id="A0A9N9J7P1"/>
<reference evidence="1" key="1">
    <citation type="submission" date="2021-06" db="EMBL/GenBank/DDBJ databases">
        <authorList>
            <person name="Kallberg Y."/>
            <person name="Tangrot J."/>
            <person name="Rosling A."/>
        </authorList>
    </citation>
    <scope>NUCLEOTIDE SEQUENCE</scope>
    <source>
        <strain evidence="1">MA453B</strain>
    </source>
</reference>
<comment type="caution">
    <text evidence="1">The sequence shown here is derived from an EMBL/GenBank/DDBJ whole genome shotgun (WGS) entry which is preliminary data.</text>
</comment>
<dbReference type="EMBL" id="CAJVPY010018567">
    <property type="protein sequence ID" value="CAG8767609.1"/>
    <property type="molecule type" value="Genomic_DNA"/>
</dbReference>
<gene>
    <name evidence="1" type="ORF">DERYTH_LOCUS18389</name>
</gene>
<evidence type="ECO:0000313" key="2">
    <source>
        <dbReference type="Proteomes" id="UP000789405"/>
    </source>
</evidence>
<sequence>STALSQQKCPETSKVNLSQNIPLQILQTFNIEEIRSNASAQKQAANSKNPELLDNIHNLVEYGSANTRRRKEAVKPERP</sequence>
<organism evidence="1 2">
    <name type="scientific">Dentiscutata erythropus</name>
    <dbReference type="NCBI Taxonomy" id="1348616"/>
    <lineage>
        <taxon>Eukaryota</taxon>
        <taxon>Fungi</taxon>
        <taxon>Fungi incertae sedis</taxon>
        <taxon>Mucoromycota</taxon>
        <taxon>Glomeromycotina</taxon>
        <taxon>Glomeromycetes</taxon>
        <taxon>Diversisporales</taxon>
        <taxon>Gigasporaceae</taxon>
        <taxon>Dentiscutata</taxon>
    </lineage>
</organism>